<dbReference type="EMBL" id="JAEAOA010000612">
    <property type="protein sequence ID" value="KAK3580553.1"/>
    <property type="molecule type" value="Genomic_DNA"/>
</dbReference>
<keyword evidence="22" id="KW-1185">Reference proteome</keyword>
<evidence type="ECO:0000256" key="19">
    <source>
        <dbReference type="ARBA" id="ARBA00049421"/>
    </source>
</evidence>
<dbReference type="GO" id="GO:0006487">
    <property type="term" value="P:protein N-linked glycosylation"/>
    <property type="evidence" value="ECO:0007669"/>
    <property type="project" value="TreeGrafter"/>
</dbReference>
<dbReference type="InterPro" id="IPR004139">
    <property type="entry name" value="Glyco_trans_13"/>
</dbReference>
<comment type="similarity">
    <text evidence="4 20">Belongs to the glycosyltransferase 13 family.</text>
</comment>
<keyword evidence="10 20" id="KW-0735">Signal-anchor</keyword>
<dbReference type="InterPro" id="IPR029044">
    <property type="entry name" value="Nucleotide-diphossugar_trans"/>
</dbReference>
<evidence type="ECO:0000256" key="4">
    <source>
        <dbReference type="ARBA" id="ARBA00006492"/>
    </source>
</evidence>
<dbReference type="GO" id="GO:0030145">
    <property type="term" value="F:manganese ion binding"/>
    <property type="evidence" value="ECO:0007669"/>
    <property type="project" value="UniProtKB-UniRule"/>
</dbReference>
<reference evidence="21" key="2">
    <citation type="journal article" date="2021" name="Genome Biol. Evol.">
        <title>Developing a high-quality reference genome for a parasitic bivalve with doubly uniparental inheritance (Bivalvia: Unionida).</title>
        <authorList>
            <person name="Smith C.H."/>
        </authorList>
    </citation>
    <scope>NUCLEOTIDE SEQUENCE</scope>
    <source>
        <strain evidence="21">CHS0354</strain>
        <tissue evidence="21">Mantle</tissue>
    </source>
</reference>
<evidence type="ECO:0000256" key="16">
    <source>
        <dbReference type="ARBA" id="ARBA00037706"/>
    </source>
</evidence>
<evidence type="ECO:0000256" key="11">
    <source>
        <dbReference type="ARBA" id="ARBA00022989"/>
    </source>
</evidence>
<evidence type="ECO:0000313" key="22">
    <source>
        <dbReference type="Proteomes" id="UP001195483"/>
    </source>
</evidence>
<evidence type="ECO:0000256" key="2">
    <source>
        <dbReference type="ARBA" id="ARBA00004556"/>
    </source>
</evidence>
<dbReference type="GO" id="GO:0003827">
    <property type="term" value="F:alpha-1,3-mannosylglycoprotein 2-beta-N-acetylglucosaminyltransferase activity"/>
    <property type="evidence" value="ECO:0007669"/>
    <property type="project" value="UniProtKB-UniRule"/>
</dbReference>
<evidence type="ECO:0000256" key="12">
    <source>
        <dbReference type="ARBA" id="ARBA00023034"/>
    </source>
</evidence>
<evidence type="ECO:0000256" key="17">
    <source>
        <dbReference type="ARBA" id="ARBA00038949"/>
    </source>
</evidence>
<keyword evidence="5" id="KW-0963">Cytoplasm</keyword>
<dbReference type="GO" id="GO:0048471">
    <property type="term" value="C:perinuclear region of cytoplasm"/>
    <property type="evidence" value="ECO:0007669"/>
    <property type="project" value="UniProtKB-SubCell"/>
</dbReference>
<evidence type="ECO:0000256" key="9">
    <source>
        <dbReference type="ARBA" id="ARBA00022723"/>
    </source>
</evidence>
<dbReference type="EC" id="2.4.1.101" evidence="17 20"/>
<evidence type="ECO:0000256" key="15">
    <source>
        <dbReference type="ARBA" id="ARBA00023211"/>
    </source>
</evidence>
<dbReference type="InterPro" id="IPR052261">
    <property type="entry name" value="Glycosyltransferase_13"/>
</dbReference>
<comment type="cofactor">
    <cofactor evidence="20">
        <name>Mn(2+)</name>
        <dbReference type="ChEBI" id="CHEBI:29035"/>
    </cofactor>
    <text evidence="20">The cofactor is mostly bound to the substrate.</text>
</comment>
<name>A0AAE0RVR3_9BIVA</name>
<comment type="catalytic activity">
    <reaction evidence="19 20">
        <text>N(4)-(alpha-D-Man-(1-&gt;3)-[alpha-D-Man-(1-&gt;3)-[alpha-D-Man-(1-&gt;6)]-alpha-D-Man-(1-&gt;6)]-beta-D-Man-(1-&gt;4)-beta-D-GlcNAc-(1-&gt;4)-beta-D-GlcNAc)-L-asparaginyl-[protein] (N-glucan mannose isomer 5A1,2) + UDP-N-acetyl-alpha-D-glucosamine = N(4)-{beta-D-GlcNAc-(1-&gt;2)-alpha-D-Man-(1-&gt;3)-[alpha-D-Man-(1-&gt;3)-[alpha-D-Man-(1-&gt;6)]-alpha-D-Man-(1-&gt;6)]-beta-D-Man-(1-&gt;4)-beta-D-GlcNAc-(1-&gt;4)-beta-D-GlcNAc}-L-asparaginyl-[protein] + UDP + H(+)</text>
        <dbReference type="Rhea" id="RHEA:11456"/>
        <dbReference type="Rhea" id="RHEA-COMP:14367"/>
        <dbReference type="Rhea" id="RHEA-COMP:14368"/>
        <dbReference type="ChEBI" id="CHEBI:15378"/>
        <dbReference type="ChEBI" id="CHEBI:57705"/>
        <dbReference type="ChEBI" id="CHEBI:58223"/>
        <dbReference type="ChEBI" id="CHEBI:59087"/>
        <dbReference type="ChEBI" id="CHEBI:60625"/>
        <dbReference type="EC" id="2.4.1.101"/>
    </reaction>
</comment>
<organism evidence="21 22">
    <name type="scientific">Potamilus streckersoni</name>
    <dbReference type="NCBI Taxonomy" id="2493646"/>
    <lineage>
        <taxon>Eukaryota</taxon>
        <taxon>Metazoa</taxon>
        <taxon>Spiralia</taxon>
        <taxon>Lophotrochozoa</taxon>
        <taxon>Mollusca</taxon>
        <taxon>Bivalvia</taxon>
        <taxon>Autobranchia</taxon>
        <taxon>Heteroconchia</taxon>
        <taxon>Palaeoheterodonta</taxon>
        <taxon>Unionida</taxon>
        <taxon>Unionoidea</taxon>
        <taxon>Unionidae</taxon>
        <taxon>Ambleminae</taxon>
        <taxon>Lampsilini</taxon>
        <taxon>Potamilus</taxon>
    </lineage>
</organism>
<dbReference type="SUPFAM" id="SSF53448">
    <property type="entry name" value="Nucleotide-diphospho-sugar transferases"/>
    <property type="match status" value="1"/>
</dbReference>
<dbReference type="Gene3D" id="3.10.180.20">
    <property type="entry name" value="N-Acetylglucosaminyltransferase I, Domain 2"/>
    <property type="match status" value="1"/>
</dbReference>
<dbReference type="Gene3D" id="3.90.550.10">
    <property type="entry name" value="Spore Coat Polysaccharide Biosynthesis Protein SpsA, Chain A"/>
    <property type="match status" value="1"/>
</dbReference>
<feature type="transmembrane region" description="Helical" evidence="20">
    <location>
        <begin position="7"/>
        <end position="25"/>
    </location>
</feature>
<evidence type="ECO:0000256" key="5">
    <source>
        <dbReference type="ARBA" id="ARBA00022490"/>
    </source>
</evidence>
<dbReference type="GO" id="GO:0000139">
    <property type="term" value="C:Golgi membrane"/>
    <property type="evidence" value="ECO:0007669"/>
    <property type="project" value="UniProtKB-SubCell"/>
</dbReference>
<evidence type="ECO:0000256" key="10">
    <source>
        <dbReference type="ARBA" id="ARBA00022968"/>
    </source>
</evidence>
<accession>A0AAE0RVR3</accession>
<evidence type="ECO:0000256" key="6">
    <source>
        <dbReference type="ARBA" id="ARBA00022676"/>
    </source>
</evidence>
<evidence type="ECO:0000256" key="13">
    <source>
        <dbReference type="ARBA" id="ARBA00023136"/>
    </source>
</evidence>
<evidence type="ECO:0000256" key="3">
    <source>
        <dbReference type="ARBA" id="ARBA00004922"/>
    </source>
</evidence>
<evidence type="ECO:0000256" key="8">
    <source>
        <dbReference type="ARBA" id="ARBA00022692"/>
    </source>
</evidence>
<keyword evidence="14" id="KW-1015">Disulfide bond</keyword>
<evidence type="ECO:0000256" key="18">
    <source>
        <dbReference type="ARBA" id="ARBA00041712"/>
    </source>
</evidence>
<reference evidence="21" key="3">
    <citation type="submission" date="2023-05" db="EMBL/GenBank/DDBJ databases">
        <authorList>
            <person name="Smith C.H."/>
        </authorList>
    </citation>
    <scope>NUCLEOTIDE SEQUENCE</scope>
    <source>
        <strain evidence="21">CHS0354</strain>
        <tissue evidence="21">Mantle</tissue>
    </source>
</reference>
<evidence type="ECO:0000256" key="7">
    <source>
        <dbReference type="ARBA" id="ARBA00022679"/>
    </source>
</evidence>
<keyword evidence="15 20" id="KW-0464">Manganese</keyword>
<dbReference type="Proteomes" id="UP001195483">
    <property type="component" value="Unassembled WGS sequence"/>
</dbReference>
<keyword evidence="11 20" id="KW-1133">Transmembrane helix</keyword>
<evidence type="ECO:0000256" key="20">
    <source>
        <dbReference type="RuleBase" id="RU368119"/>
    </source>
</evidence>
<dbReference type="Pfam" id="PF03071">
    <property type="entry name" value="GNT-I"/>
    <property type="match status" value="1"/>
</dbReference>
<comment type="subcellular location">
    <subcellularLocation>
        <location evidence="2">Cytoplasm</location>
        <location evidence="2">Perinuclear region</location>
    </subcellularLocation>
    <subcellularLocation>
        <location evidence="1 20">Golgi apparatus membrane</location>
        <topology evidence="1 20">Single-pass type II membrane protein</topology>
    </subcellularLocation>
</comment>
<keyword evidence="6 20" id="KW-0328">Glycosyltransferase</keyword>
<gene>
    <name evidence="21" type="ORF">CHS0354_009510</name>
</gene>
<reference evidence="21" key="1">
    <citation type="journal article" date="2021" name="Genome Biol. Evol.">
        <title>A High-Quality Reference Genome for a Parasitic Bivalve with Doubly Uniparental Inheritance (Bivalvia: Unionida).</title>
        <authorList>
            <person name="Smith C.H."/>
        </authorList>
    </citation>
    <scope>NUCLEOTIDE SEQUENCE</scope>
    <source>
        <strain evidence="21">CHS0354</strain>
    </source>
</reference>
<comment type="caution">
    <text evidence="21">The sequence shown here is derived from an EMBL/GenBank/DDBJ whole genome shotgun (WGS) entry which is preliminary data.</text>
</comment>
<keyword evidence="7" id="KW-0808">Transferase</keyword>
<keyword evidence="13 20" id="KW-0472">Membrane</keyword>
<comment type="function">
    <text evidence="16 20">Initiates complex N-linked carbohydrate formation. Essential for the conversion of high-mannose to hybrid and complex N-glycans.</text>
</comment>
<dbReference type="AlphaFoldDB" id="A0AAE0RVR3"/>
<protein>
    <recommendedName>
        <fullName evidence="17 20">Alpha-1,3-mannosyl-glycoprotein 2-beta-N-acetylglucosaminyltransferase</fullName>
        <shortName evidence="20">GNT-I</shortName>
        <shortName evidence="20">GlcNAc-T I</shortName>
        <ecNumber evidence="17 20">2.4.1.101</ecNumber>
    </recommendedName>
    <alternativeName>
        <fullName evidence="18 20">N-glycosyl-oligosaccharide-glycoprotein N-acetylglucosaminyltransferase I</fullName>
    </alternativeName>
</protein>
<sequence>MKRKHLVTIVVVVFLSWNAIMYYTLVNRTSGKLGSGMDVKVKLSELQEVIQSQLQENDYILKNLQKLKDQAEKSKEVVAQITADSNPIHGEIGNLSKANLQRTQGDIDGVVIPILMIACDRTEVSRSLDQVLKYRPDPKHFPVIVSQDCGHKETAQTIKKYVENYKIQHIQQPDLSDLKLPWPQKKFMGYYKIARHYKWALNQVFHTFNYSAVIIVEDDLDISPDFYEYFAATFRILNSDPSLWCVSAWNDNGKKGNVKEEPELLHRTDFFPGLGWMLKRELWLELGPKWPETFWDDWMRHPDQRKGRSCIRPEICRTSTFGKQGVSKGLFYEKHLKFIQLNEKSVPFTKMDLSYLKKDVYDPVFTKKIYELPDVTVDDVVSRSKFNLPEVRITYQTKDEFSNIAKRLGIMDDLKAGVPRAAYRGVVSFMFNGQRVHVAPPVSWKEYDPTWN</sequence>
<evidence type="ECO:0000256" key="1">
    <source>
        <dbReference type="ARBA" id="ARBA00004323"/>
    </source>
</evidence>
<evidence type="ECO:0000313" key="21">
    <source>
        <dbReference type="EMBL" id="KAK3580553.1"/>
    </source>
</evidence>
<dbReference type="CDD" id="cd02514">
    <property type="entry name" value="GT13_GLCNAC-TI"/>
    <property type="match status" value="1"/>
</dbReference>
<keyword evidence="8 20" id="KW-0812">Transmembrane</keyword>
<comment type="pathway">
    <text evidence="3 20">Protein modification; protein glycosylation.</text>
</comment>
<keyword evidence="12 20" id="KW-0333">Golgi apparatus</keyword>
<dbReference type="FunFam" id="3.90.550.10:FF:000055">
    <property type="entry name" value="Alpha-1,3-mannosyl-glycoprotein 2-beta-N-acetylglucosaminyltransferase"/>
    <property type="match status" value="1"/>
</dbReference>
<keyword evidence="9 20" id="KW-0479">Metal-binding</keyword>
<dbReference type="FunFam" id="3.10.180.20:FF:000001">
    <property type="entry name" value="alpha-1,3-mannosyl-glycoprotein 2-beta-N-acetylglucosaminyltransferase"/>
    <property type="match status" value="1"/>
</dbReference>
<evidence type="ECO:0000256" key="14">
    <source>
        <dbReference type="ARBA" id="ARBA00023157"/>
    </source>
</evidence>
<dbReference type="PANTHER" id="PTHR10468:SF0">
    <property type="entry name" value="ALPHA-1,3-MANNOSYL-GLYCOPROTEIN 2-BETA-N-ACETYLGLUCOSAMINYLTRANSFERASE"/>
    <property type="match status" value="1"/>
</dbReference>
<proteinExistence type="inferred from homology"/>
<dbReference type="PANTHER" id="PTHR10468">
    <property type="entry name" value="PROTEIN O-LINKED-MANNOSE BETA-1,2-N-ACETYLGLUCOSAMINYLTRANSFERASE 1/ALPHA-1,3-MANNOSYL-GLYCOPROTEIN 2-BETA-N-ACETYLGLUCOSAMINYLTRANSFERASE"/>
    <property type="match status" value="1"/>
</dbReference>